<dbReference type="Proteomes" id="UP000297031">
    <property type="component" value="Chromosome"/>
</dbReference>
<evidence type="ECO:0000313" key="3">
    <source>
        <dbReference type="Proteomes" id="UP000297031"/>
    </source>
</evidence>
<dbReference type="RefSeq" id="WP_136411275.1">
    <property type="nucleotide sequence ID" value="NZ_CP039393.1"/>
</dbReference>
<dbReference type="Gene3D" id="1.25.40.10">
    <property type="entry name" value="Tetratricopeptide repeat domain"/>
    <property type="match status" value="1"/>
</dbReference>
<dbReference type="SUPFAM" id="SSF48452">
    <property type="entry name" value="TPR-like"/>
    <property type="match status" value="1"/>
</dbReference>
<keyword evidence="3" id="KW-1185">Reference proteome</keyword>
<gene>
    <name evidence="2" type="ORF">E7746_01285</name>
</gene>
<name>A0A4V1D202_9BACT</name>
<evidence type="ECO:0000259" key="1">
    <source>
        <dbReference type="Pfam" id="PF12984"/>
    </source>
</evidence>
<evidence type="ECO:0000313" key="2">
    <source>
        <dbReference type="EMBL" id="QCD36998.1"/>
    </source>
</evidence>
<sequence length="472" mass="52953">MSCVALFMGLYAQAAATSLLAGSVKIDDLKVERSESRLLVSMNIDVAALKQGASRETVLTPVLKDDEGNRVAFPSVTVAGRNRYYSHLRNDGNNPTPNLYRSGKTSVIPYSANVAYEQWMEQAELAIEEDECGCAGRTLLSSDELLQQLDFKERVFAPQFVFITPEAEVVKARELRGSAYIDFPVNRTEIYPDYRRNPEELAKIRKTIDVVRNDADTRITALSIKGYASPEGSYSNNVRLAKGRTETLKNYVQSLYAFEPGLIRTSFEPEDWEGLRRYLETSGIENRDLILALVDSDLEPDAKDARIKRDFPKQYAFLLAEVYPGLRHSDYTVEYVVRSYTDVEEIKALMLTAPQKLSLQELFLVAQSMEPGTPEYMEVFEIAVRMYPDDPVANLNAANSAMQIGDYAKAARYLLKAGNDPQAIYARGVLAGLQGDYDAAERYLKQAARLKVAVAPDAVEQLEEMKKYNSKK</sequence>
<dbReference type="InterPro" id="IPR024480">
    <property type="entry name" value="DUF3868"/>
</dbReference>
<dbReference type="OrthoDB" id="1100173at2"/>
<dbReference type="SUPFAM" id="SSF103088">
    <property type="entry name" value="OmpA-like"/>
    <property type="match status" value="1"/>
</dbReference>
<reference evidence="2 3" key="1">
    <citation type="submission" date="2019-02" db="EMBL/GenBank/DDBJ databases">
        <title>Isolation and identification of novel species under the genus Muribaculum.</title>
        <authorList>
            <person name="Miyake S."/>
            <person name="Ding Y."/>
            <person name="Low A."/>
            <person name="Soh M."/>
            <person name="Seedorf H."/>
        </authorList>
    </citation>
    <scope>NUCLEOTIDE SEQUENCE [LARGE SCALE GENOMIC DNA]</scope>
    <source>
        <strain evidence="2 3">TLL-A4</strain>
    </source>
</reference>
<protein>
    <submittedName>
        <fullName evidence="2">DUF3868 domain-containing protein</fullName>
    </submittedName>
</protein>
<proteinExistence type="predicted"/>
<dbReference type="Pfam" id="PF12984">
    <property type="entry name" value="DUF3868"/>
    <property type="match status" value="1"/>
</dbReference>
<dbReference type="Gene3D" id="3.30.1330.60">
    <property type="entry name" value="OmpA-like domain"/>
    <property type="match status" value="1"/>
</dbReference>
<dbReference type="InterPro" id="IPR036737">
    <property type="entry name" value="OmpA-like_sf"/>
</dbReference>
<dbReference type="AlphaFoldDB" id="A0A4V1D202"/>
<organism evidence="2 3">
    <name type="scientific">Muribaculum gordoncarteri</name>
    <dbReference type="NCBI Taxonomy" id="2530390"/>
    <lineage>
        <taxon>Bacteria</taxon>
        <taxon>Pseudomonadati</taxon>
        <taxon>Bacteroidota</taxon>
        <taxon>Bacteroidia</taxon>
        <taxon>Bacteroidales</taxon>
        <taxon>Muribaculaceae</taxon>
        <taxon>Muribaculum</taxon>
    </lineage>
</organism>
<dbReference type="InterPro" id="IPR011990">
    <property type="entry name" value="TPR-like_helical_dom_sf"/>
</dbReference>
<dbReference type="EMBL" id="CP039393">
    <property type="protein sequence ID" value="QCD36998.1"/>
    <property type="molecule type" value="Genomic_DNA"/>
</dbReference>
<feature type="domain" description="DUF3868" evidence="1">
    <location>
        <begin position="3"/>
        <end position="90"/>
    </location>
</feature>
<dbReference type="KEGG" id="mgod:E7746_01285"/>
<accession>A0A4V1D202</accession>